<sequence>MKMSRMHRRVRLSAAIASALATAVVPASAFAQQASPATGTPDATTLDSVSVTGYRYAIEKSLQQKRDANAVVEVITAEDVGKFPDKNVADALQRVPGVVITRSGGEGKSVSVRGLAPDLTLTQLNGNYVATSETNNEASRSFNYTLLPSNMLSSAELFKSPEARIDEGGIGGTVILHTRRPLDMEANSGYVNLEGTSSDTSHDIDPQASALYSWHSKDERFGVLVGVTQQKRTSRTMEASTEDYQWYGAGDARDANGNVLAQDGIHYWWGQSGFNNQTGGNYSDFFMPTSVNFAVKEEKRERKGGQLTFQFKPLDNLTLTANYFRFELQGDYTQNMLKVPEWSMARFNGDGNWAGGRLLNGLDFDPSGTIVTGAQFEKLPGKAYICSEEQAAAAGLAPGGWGPDDCTLPTPQLTGGYSKEKALSQTADLAVEWDISPLWKASFTGGRTWSEGGPSMNFRMSAKPRRKVGPDYLSGNQYTAWDLTGTPSVQFSPDLQDQLMAGIAEVDTGSTDSSWMQTEVEQNYFQADFTKLFEAGWLDSIQFGTKYRDGKVHRNTGNTYWVCQGLDPADYDNNRYQAGCDSTAGDAQPGFFLSSPISNIAGGFNANVFPGVNYPAYINYLNQTYGGSHNRTEEDFVYDVNEKIYSGYFQANFRTERVRGNVGVRVVRTQQFAQSSDSVERFNDYFVDNANGSPMSCDDPAADPTLRCQGGFVRLPDNQVRDKVYTLSSLDKTYTDVLPSFNIAWDITDSLVLRGAASKVIARPGYTSIAYPGGLSYISEEYSNDRRVAGGTDTPGWYGSGSNKNLEPFEAVQFDLGLEWYFKPGSAAGVALFRKNVDNFTVPVVRDQQMTVGGQTVTVQKYATEANGRDGVSQGVEVYGQYTFDMGFGVQANYTYNDTNLASIVLDGEEIGASPLVGSAKNQANVTIFYENDKLLARASYNRRGEVVGGLNNGLTTYTKPYDQLDLNVAYNITPDWTVTASVLNATKSELQSYIGNDSQARLLSNIYAGRQLYFGVNWKF</sequence>
<dbReference type="EMBL" id="JANUEK010000005">
    <property type="protein sequence ID" value="MCS4280310.1"/>
    <property type="molecule type" value="Genomic_DNA"/>
</dbReference>
<feature type="domain" description="TonB-dependent receptor plug" evidence="7">
    <location>
        <begin position="65"/>
        <end position="173"/>
    </location>
</feature>
<dbReference type="PANTHER" id="PTHR40980:SF3">
    <property type="entry name" value="TONB-DEPENDENT RECEPTOR-LIKE BETA-BARREL DOMAIN-CONTAINING PROTEIN"/>
    <property type="match status" value="1"/>
</dbReference>
<evidence type="ECO:0000313" key="8">
    <source>
        <dbReference type="EMBL" id="MCS4280310.1"/>
    </source>
</evidence>
<comment type="similarity">
    <text evidence="4">Belongs to the TonB-dependent receptor family.</text>
</comment>
<keyword evidence="2 4" id="KW-0472">Membrane</keyword>
<dbReference type="Pfam" id="PF07715">
    <property type="entry name" value="Plug"/>
    <property type="match status" value="1"/>
</dbReference>
<evidence type="ECO:0000256" key="1">
    <source>
        <dbReference type="ARBA" id="ARBA00004442"/>
    </source>
</evidence>
<feature type="domain" description="TonB-dependent receptor-like beta-barrel" evidence="6">
    <location>
        <begin position="476"/>
        <end position="985"/>
    </location>
</feature>
<dbReference type="InterPro" id="IPR036942">
    <property type="entry name" value="Beta-barrel_TonB_sf"/>
</dbReference>
<keyword evidence="4" id="KW-0798">TonB box</keyword>
<evidence type="ECO:0000256" key="5">
    <source>
        <dbReference type="SAM" id="SignalP"/>
    </source>
</evidence>
<comment type="subcellular location">
    <subcellularLocation>
        <location evidence="1 4">Cell outer membrane</location>
    </subcellularLocation>
</comment>
<protein>
    <submittedName>
        <fullName evidence="8">TonB-dependent receptor</fullName>
    </submittedName>
</protein>
<dbReference type="InterPro" id="IPR010104">
    <property type="entry name" value="TonB_rcpt_bac"/>
</dbReference>
<dbReference type="Gene3D" id="2.40.170.20">
    <property type="entry name" value="TonB-dependent receptor, beta-barrel domain"/>
    <property type="match status" value="1"/>
</dbReference>
<evidence type="ECO:0000313" key="9">
    <source>
        <dbReference type="Proteomes" id="UP001320691"/>
    </source>
</evidence>
<reference evidence="8" key="1">
    <citation type="submission" date="2022-08" db="EMBL/GenBank/DDBJ databases">
        <title>Genomic analyses of the natural microbiome of Caenorhabditis elegans.</title>
        <authorList>
            <person name="Samuel B."/>
        </authorList>
    </citation>
    <scope>NUCLEOTIDE SEQUENCE</scope>
    <source>
        <strain evidence="8">BIGb0277</strain>
    </source>
</reference>
<feature type="chain" id="PRO_5043476246" evidence="5">
    <location>
        <begin position="30"/>
        <end position="1021"/>
    </location>
</feature>
<dbReference type="NCBIfam" id="TIGR01782">
    <property type="entry name" value="TonB-Xanth-Caul"/>
    <property type="match status" value="1"/>
</dbReference>
<name>A0AAW5PIZ5_9GAMM</name>
<dbReference type="Gene3D" id="2.170.130.10">
    <property type="entry name" value="TonB-dependent receptor, plug domain"/>
    <property type="match status" value="1"/>
</dbReference>
<comment type="caution">
    <text evidence="8">The sequence shown here is derived from an EMBL/GenBank/DDBJ whole genome shotgun (WGS) entry which is preliminary data.</text>
</comment>
<dbReference type="InterPro" id="IPR000531">
    <property type="entry name" value="Beta-barrel_TonB"/>
</dbReference>
<dbReference type="InterPro" id="IPR037066">
    <property type="entry name" value="Plug_dom_sf"/>
</dbReference>
<dbReference type="SUPFAM" id="SSF56935">
    <property type="entry name" value="Porins"/>
    <property type="match status" value="1"/>
</dbReference>
<organism evidence="8 9">
    <name type="scientific">Stenotrophomonas rhizophila</name>
    <dbReference type="NCBI Taxonomy" id="216778"/>
    <lineage>
        <taxon>Bacteria</taxon>
        <taxon>Pseudomonadati</taxon>
        <taxon>Pseudomonadota</taxon>
        <taxon>Gammaproteobacteria</taxon>
        <taxon>Lysobacterales</taxon>
        <taxon>Lysobacteraceae</taxon>
        <taxon>Stenotrophomonas</taxon>
    </lineage>
</organism>
<dbReference type="AlphaFoldDB" id="A0AAW5PIZ5"/>
<keyword evidence="8" id="KW-0675">Receptor</keyword>
<evidence type="ECO:0000259" key="6">
    <source>
        <dbReference type="Pfam" id="PF00593"/>
    </source>
</evidence>
<feature type="signal peptide" evidence="5">
    <location>
        <begin position="1"/>
        <end position="29"/>
    </location>
</feature>
<evidence type="ECO:0000256" key="3">
    <source>
        <dbReference type="ARBA" id="ARBA00023237"/>
    </source>
</evidence>
<evidence type="ECO:0000259" key="7">
    <source>
        <dbReference type="Pfam" id="PF07715"/>
    </source>
</evidence>
<dbReference type="Pfam" id="PF00593">
    <property type="entry name" value="TonB_dep_Rec_b-barrel"/>
    <property type="match status" value="1"/>
</dbReference>
<dbReference type="GO" id="GO:0009279">
    <property type="term" value="C:cell outer membrane"/>
    <property type="evidence" value="ECO:0007669"/>
    <property type="project" value="UniProtKB-SubCell"/>
</dbReference>
<dbReference type="PANTHER" id="PTHR40980">
    <property type="entry name" value="PLUG DOMAIN-CONTAINING PROTEIN"/>
    <property type="match status" value="1"/>
</dbReference>
<gene>
    <name evidence="8" type="ORF">M2412_002303</name>
</gene>
<keyword evidence="5" id="KW-0732">Signal</keyword>
<dbReference type="Proteomes" id="UP001320691">
    <property type="component" value="Unassembled WGS sequence"/>
</dbReference>
<keyword evidence="3" id="KW-0998">Cell outer membrane</keyword>
<evidence type="ECO:0000256" key="2">
    <source>
        <dbReference type="ARBA" id="ARBA00023136"/>
    </source>
</evidence>
<proteinExistence type="inferred from homology"/>
<dbReference type="InterPro" id="IPR012910">
    <property type="entry name" value="Plug_dom"/>
</dbReference>
<evidence type="ECO:0000256" key="4">
    <source>
        <dbReference type="RuleBase" id="RU003357"/>
    </source>
</evidence>
<dbReference type="RefSeq" id="WP_259261007.1">
    <property type="nucleotide sequence ID" value="NZ_JANUEK010000005.1"/>
</dbReference>
<accession>A0AAW5PIZ5</accession>